<reference evidence="1 2" key="1">
    <citation type="submission" date="2015-09" db="EMBL/GenBank/DDBJ databases">
        <authorList>
            <person name="Xu Y."/>
            <person name="Nagy A."/>
            <person name="Liu N.T."/>
            <person name="Nou X."/>
        </authorList>
    </citation>
    <scope>NUCLEOTIDE SEQUENCE [LARGE SCALE GENOMIC DNA]</scope>
    <source>
        <strain evidence="1 2">FC1138</strain>
    </source>
</reference>
<evidence type="ECO:0000313" key="1">
    <source>
        <dbReference type="EMBL" id="ANH71290.1"/>
    </source>
</evidence>
<dbReference type="Proteomes" id="UP000077927">
    <property type="component" value="Chromosome 1"/>
</dbReference>
<proteinExistence type="predicted"/>
<accession>A0AAC9BE72</accession>
<dbReference type="EMBL" id="CP012605">
    <property type="protein sequence ID" value="ANH71290.1"/>
    <property type="molecule type" value="Genomic_DNA"/>
</dbReference>
<sequence>MRGITPQNSIGIQIGGRGVLPAVLPPRRAADPHPVEACGQARFFETFLVEATVESALAANRRTA</sequence>
<name>A0AAC9BE72_9RALS</name>
<evidence type="ECO:0000313" key="2">
    <source>
        <dbReference type="Proteomes" id="UP000077927"/>
    </source>
</evidence>
<gene>
    <name evidence="1" type="ORF">ACS15_3681</name>
</gene>
<dbReference type="KEGG" id="rin:ACS15_3681"/>
<dbReference type="AlphaFoldDB" id="A0AAC9BE72"/>
<protein>
    <submittedName>
        <fullName evidence="1">Uncharacterized protein</fullName>
    </submittedName>
</protein>
<organism evidence="1 2">
    <name type="scientific">Ralstonia insidiosa</name>
    <dbReference type="NCBI Taxonomy" id="190721"/>
    <lineage>
        <taxon>Bacteria</taxon>
        <taxon>Pseudomonadati</taxon>
        <taxon>Pseudomonadota</taxon>
        <taxon>Betaproteobacteria</taxon>
        <taxon>Burkholderiales</taxon>
        <taxon>Burkholderiaceae</taxon>
        <taxon>Ralstonia</taxon>
    </lineage>
</organism>